<dbReference type="GO" id="GO:0005524">
    <property type="term" value="F:ATP binding"/>
    <property type="evidence" value="ECO:0007669"/>
    <property type="project" value="InterPro"/>
</dbReference>
<dbReference type="InterPro" id="IPR051396">
    <property type="entry name" value="Bact_Antivir_Def_Nuclease"/>
</dbReference>
<dbReference type="PANTHER" id="PTHR43581:SF4">
    <property type="entry name" value="ATP_GTP PHOSPHATASE"/>
    <property type="match status" value="1"/>
</dbReference>
<organism evidence="2 3">
    <name type="scientific">Rhizobium tumorigenes</name>
    <dbReference type="NCBI Taxonomy" id="2041385"/>
    <lineage>
        <taxon>Bacteria</taxon>
        <taxon>Pseudomonadati</taxon>
        <taxon>Pseudomonadota</taxon>
        <taxon>Alphaproteobacteria</taxon>
        <taxon>Hyphomicrobiales</taxon>
        <taxon>Rhizobiaceae</taxon>
        <taxon>Rhizobium/Agrobacterium group</taxon>
        <taxon>Rhizobium</taxon>
    </lineage>
</organism>
<dbReference type="Proteomes" id="UP000249499">
    <property type="component" value="Chromosome"/>
</dbReference>
<accession>A0AAF1KRJ7</accession>
<name>A0AAF1KRJ7_9HYPH</name>
<sequence>MIFNVLKREELAPTTGMNEAFLKIDFWNDYDFKTMFYVWLFDADGTRYELGNVRIGILGQRKETSTFSTLASQFEGLDESYFSLATDVEYYETLGRVVPEATKVAFLKGMQDVVAYPERLEGAAGQDVLRVSLLRNVSVSLINGQFTRVLNGGVPLTDFRLAYKRPDDVALAGVELQFNVKASSKPSTNIHAVIGRNGVGKTTLLNGMIEAITNPRESSGKFYEISFIDTPIQKDYFSNLVSVSFSAFDPFTPPQEQPNPELGTCYYYIGLKDMSDESGTLLRSLSYLHDEFVDSLSECFQARGKRDRWLAAINTLMSDDNFSEMDLQSLMRFSGDELKDASRALIKRMSSGHAIVLLTITRLVAKVEEKTLVLLDEPESHLHPPLLSAFTRALSELLFDRNGVAIIATHSPVVLQEVPKSCVWKITRSRMSLSSERPDVETFGENVGILTREVFGLEVAKSGYHALLAKAVENGEGYDEIVAGYGGQLGLEAKAILRAMVSERELGAGVI</sequence>
<dbReference type="SMART" id="SM00382">
    <property type="entry name" value="AAA"/>
    <property type="match status" value="1"/>
</dbReference>
<keyword evidence="3" id="KW-1185">Reference proteome</keyword>
<reference evidence="3" key="2">
    <citation type="journal article" date="2023" name="MicrobiologyOpen">
        <title>Genomics of the tumorigenes clade of the family Rhizobiaceae and description of Rhizobium rhododendri sp. nov.</title>
        <authorList>
            <person name="Kuzmanovic N."/>
            <person name="diCenzo G.C."/>
            <person name="Bunk B."/>
            <person name="Sproeer C."/>
            <person name="Fruehling A."/>
            <person name="Neumann-Schaal M."/>
            <person name="Overmann J."/>
            <person name="Smalla K."/>
        </authorList>
    </citation>
    <scope>NUCLEOTIDE SEQUENCE [LARGE SCALE GENOMIC DNA]</scope>
    <source>
        <strain evidence="3">1078</strain>
    </source>
</reference>
<gene>
    <name evidence="2" type="ORF">PR017_03925</name>
</gene>
<dbReference type="SUPFAM" id="SSF52540">
    <property type="entry name" value="P-loop containing nucleoside triphosphate hydrolases"/>
    <property type="match status" value="1"/>
</dbReference>
<reference evidence="2 3" key="1">
    <citation type="journal article" date="2018" name="Sci. Rep.">
        <title>Rhizobium tumorigenes sp. nov., a novel plant tumorigenic bacterium isolated from cane gall tumors on thornless blackberry.</title>
        <authorList>
            <person name="Kuzmanovi N."/>
            <person name="Smalla K."/>
            <person name="Gronow S."/>
            <person name="PuBawska J."/>
        </authorList>
    </citation>
    <scope>NUCLEOTIDE SEQUENCE [LARGE SCALE GENOMIC DNA]</scope>
    <source>
        <strain evidence="2 3">1078</strain>
    </source>
</reference>
<protein>
    <submittedName>
        <fullName evidence="2">AAA family ATPase</fullName>
    </submittedName>
</protein>
<dbReference type="InterPro" id="IPR027417">
    <property type="entry name" value="P-loop_NTPase"/>
</dbReference>
<dbReference type="Gene3D" id="3.40.50.300">
    <property type="entry name" value="P-loop containing nucleotide triphosphate hydrolases"/>
    <property type="match status" value="1"/>
</dbReference>
<proteinExistence type="predicted"/>
<dbReference type="Pfam" id="PF13304">
    <property type="entry name" value="AAA_21"/>
    <property type="match status" value="1"/>
</dbReference>
<dbReference type="PANTHER" id="PTHR43581">
    <property type="entry name" value="ATP/GTP PHOSPHATASE"/>
    <property type="match status" value="1"/>
</dbReference>
<dbReference type="RefSeq" id="WP_240538994.1">
    <property type="nucleotide sequence ID" value="NZ_CP117255.1"/>
</dbReference>
<evidence type="ECO:0000259" key="1">
    <source>
        <dbReference type="SMART" id="SM00382"/>
    </source>
</evidence>
<feature type="domain" description="AAA+ ATPase" evidence="1">
    <location>
        <begin position="187"/>
        <end position="430"/>
    </location>
</feature>
<dbReference type="EMBL" id="CP117255">
    <property type="protein sequence ID" value="WFR96293.1"/>
    <property type="molecule type" value="Genomic_DNA"/>
</dbReference>
<dbReference type="GO" id="GO:0016887">
    <property type="term" value="F:ATP hydrolysis activity"/>
    <property type="evidence" value="ECO:0007669"/>
    <property type="project" value="InterPro"/>
</dbReference>
<dbReference type="InterPro" id="IPR003959">
    <property type="entry name" value="ATPase_AAA_core"/>
</dbReference>
<dbReference type="KEGG" id="rtu:PR017_03925"/>
<evidence type="ECO:0000313" key="2">
    <source>
        <dbReference type="EMBL" id="WFR96293.1"/>
    </source>
</evidence>
<dbReference type="AlphaFoldDB" id="A0AAF1KRJ7"/>
<evidence type="ECO:0000313" key="3">
    <source>
        <dbReference type="Proteomes" id="UP000249499"/>
    </source>
</evidence>
<dbReference type="InterPro" id="IPR003593">
    <property type="entry name" value="AAA+_ATPase"/>
</dbReference>